<dbReference type="RefSeq" id="WP_055061931.1">
    <property type="nucleotide sequence ID" value="NZ_CVRQ01000020.1"/>
</dbReference>
<reference evidence="10" key="2">
    <citation type="submission" date="2015-05" db="EMBL/GenBank/DDBJ databases">
        <authorList>
            <consortium name="Pathogen Informatics"/>
        </authorList>
    </citation>
    <scope>NUCLEOTIDE SEQUENCE [LARGE SCALE GENOMIC DNA]</scope>
    <source>
        <strain evidence="6 11">2789STDY5834884</strain>
        <strain evidence="10">T1-815</strain>
    </source>
</reference>
<reference evidence="8 12" key="3">
    <citation type="submission" date="2018-08" db="EMBL/GenBank/DDBJ databases">
        <title>A genome reference for cultivated species of the human gut microbiota.</title>
        <authorList>
            <person name="Zou Y."/>
            <person name="Xue W."/>
            <person name="Luo G."/>
        </authorList>
    </citation>
    <scope>NUCLEOTIDE SEQUENCE [LARGE SCALE GENOMIC DNA]</scope>
    <source>
        <strain evidence="8 12">TM10-3</strain>
    </source>
</reference>
<dbReference type="CDD" id="cd07377">
    <property type="entry name" value="WHTH_GntR"/>
    <property type="match status" value="1"/>
</dbReference>
<dbReference type="Proteomes" id="UP000049472">
    <property type="component" value="Unassembled WGS sequence"/>
</dbReference>
<dbReference type="InterPro" id="IPR000524">
    <property type="entry name" value="Tscrpt_reg_HTH_GntR"/>
</dbReference>
<dbReference type="Proteomes" id="UP000260642">
    <property type="component" value="Unassembled WGS sequence"/>
</dbReference>
<dbReference type="PANTHER" id="PTHR38445">
    <property type="entry name" value="HTH-TYPE TRANSCRIPTIONAL REPRESSOR YTRA"/>
    <property type="match status" value="1"/>
</dbReference>
<dbReference type="InterPro" id="IPR036390">
    <property type="entry name" value="WH_DNA-bd_sf"/>
</dbReference>
<dbReference type="Proteomes" id="UP000465607">
    <property type="component" value="Unassembled WGS sequence"/>
</dbReference>
<dbReference type="EMBL" id="CVRQ01000020">
    <property type="protein sequence ID" value="CRL38264.1"/>
    <property type="molecule type" value="Genomic_DNA"/>
</dbReference>
<dbReference type="SMART" id="SM00345">
    <property type="entry name" value="HTH_GNTR"/>
    <property type="match status" value="1"/>
</dbReference>
<dbReference type="GO" id="GO:0003700">
    <property type="term" value="F:DNA-binding transcription factor activity"/>
    <property type="evidence" value="ECO:0007669"/>
    <property type="project" value="InterPro"/>
</dbReference>
<dbReference type="GO" id="GO:0003677">
    <property type="term" value="F:DNA binding"/>
    <property type="evidence" value="ECO:0007669"/>
    <property type="project" value="UniProtKB-KW"/>
</dbReference>
<evidence type="ECO:0000313" key="9">
    <source>
        <dbReference type="EMBL" id="TYL57925.1"/>
    </source>
</evidence>
<dbReference type="Proteomes" id="UP000095602">
    <property type="component" value="Unassembled WGS sequence"/>
</dbReference>
<keyword evidence="2" id="KW-0238">DNA-binding</keyword>
<evidence type="ECO:0000313" key="7">
    <source>
        <dbReference type="EMBL" id="MSD27158.1"/>
    </source>
</evidence>
<evidence type="ECO:0000313" key="5">
    <source>
        <dbReference type="EMBL" id="CRL38264.1"/>
    </source>
</evidence>
<proteinExistence type="predicted"/>
<accession>A0A0M6WM59</accession>
<name>A0A0M6WM59_9FIRM</name>
<evidence type="ECO:0000313" key="12">
    <source>
        <dbReference type="Proteomes" id="UP000260642"/>
    </source>
</evidence>
<keyword evidence="3" id="KW-0804">Transcription</keyword>
<gene>
    <name evidence="6" type="primary">yurK</name>
    <name evidence="8" type="ORF">DXD95_07250</name>
    <name evidence="6" type="ORF">ERS852497_00738</name>
    <name evidence="9" type="ORF">FYL37_08370</name>
    <name evidence="7" type="ORF">GKE44_08300</name>
    <name evidence="5" type="ORF">T1815_17841</name>
</gene>
<evidence type="ECO:0000259" key="4">
    <source>
        <dbReference type="PROSITE" id="PS50949"/>
    </source>
</evidence>
<protein>
    <submittedName>
        <fullName evidence="5">GntR family transcriptional regulator</fullName>
    </submittedName>
    <submittedName>
        <fullName evidence="6">Uncharacterized HTH-type transcriptional regulator yurK</fullName>
    </submittedName>
</protein>
<keyword evidence="10" id="KW-1185">Reference proteome</keyword>
<evidence type="ECO:0000256" key="3">
    <source>
        <dbReference type="ARBA" id="ARBA00023163"/>
    </source>
</evidence>
<dbReference type="AlphaFoldDB" id="A0A0M6WM59"/>
<dbReference type="EMBL" id="QSOB01000008">
    <property type="protein sequence ID" value="RGI68548.1"/>
    <property type="molecule type" value="Genomic_DNA"/>
</dbReference>
<dbReference type="Proteomes" id="UP000324325">
    <property type="component" value="Unassembled WGS sequence"/>
</dbReference>
<dbReference type="EMBL" id="WKQV01000008">
    <property type="protein sequence ID" value="MSD27158.1"/>
    <property type="molecule type" value="Genomic_DNA"/>
</dbReference>
<evidence type="ECO:0000256" key="1">
    <source>
        <dbReference type="ARBA" id="ARBA00023015"/>
    </source>
</evidence>
<organism evidence="5 10">
    <name type="scientific">Agathobacter rectalis</name>
    <dbReference type="NCBI Taxonomy" id="39491"/>
    <lineage>
        <taxon>Bacteria</taxon>
        <taxon>Bacillati</taxon>
        <taxon>Bacillota</taxon>
        <taxon>Clostridia</taxon>
        <taxon>Lachnospirales</taxon>
        <taxon>Lachnospiraceae</taxon>
        <taxon>Agathobacter</taxon>
    </lineage>
</organism>
<keyword evidence="1" id="KW-0805">Transcription regulation</keyword>
<evidence type="ECO:0000313" key="11">
    <source>
        <dbReference type="Proteomes" id="UP000095602"/>
    </source>
</evidence>
<dbReference type="PANTHER" id="PTHR38445:SF9">
    <property type="entry name" value="HTH-TYPE TRANSCRIPTIONAL REPRESSOR YTRA"/>
    <property type="match status" value="1"/>
</dbReference>
<evidence type="ECO:0000313" key="14">
    <source>
        <dbReference type="Proteomes" id="UP000465607"/>
    </source>
</evidence>
<feature type="domain" description="HTH gntR-type" evidence="4">
    <location>
        <begin position="9"/>
        <end position="77"/>
    </location>
</feature>
<dbReference type="SUPFAM" id="SSF46785">
    <property type="entry name" value="Winged helix' DNA-binding domain"/>
    <property type="match status" value="1"/>
</dbReference>
<reference evidence="9 13" key="5">
    <citation type="submission" date="2019-08" db="EMBL/GenBank/DDBJ databases">
        <authorList>
            <person name="Duncan S."/>
            <person name="Walker A."/>
        </authorList>
    </citation>
    <scope>NUCLEOTIDE SEQUENCE [LARGE SCALE GENOMIC DNA]</scope>
    <source>
        <strain evidence="9 13">L2-21</strain>
    </source>
</reference>
<evidence type="ECO:0000313" key="6">
    <source>
        <dbReference type="EMBL" id="CUO76372.1"/>
    </source>
</evidence>
<evidence type="ECO:0000313" key="10">
    <source>
        <dbReference type="Proteomes" id="UP000049472"/>
    </source>
</evidence>
<reference evidence="7 14" key="4">
    <citation type="journal article" date="2019" name="Nat. Med.">
        <title>A library of human gut bacterial isolates paired with longitudinal multiomics data enables mechanistic microbiome research.</title>
        <authorList>
            <person name="Poyet M."/>
            <person name="Groussin M."/>
            <person name="Gibbons S.M."/>
            <person name="Avila-Pacheco J."/>
            <person name="Jiang X."/>
            <person name="Kearney S.M."/>
            <person name="Perrotta A.R."/>
            <person name="Berdy B."/>
            <person name="Zhao S."/>
            <person name="Lieberman T.D."/>
            <person name="Swanson P.K."/>
            <person name="Smith M."/>
            <person name="Roesemann S."/>
            <person name="Alexander J.E."/>
            <person name="Rich S.A."/>
            <person name="Livny J."/>
            <person name="Vlamakis H."/>
            <person name="Clish C."/>
            <person name="Bullock K."/>
            <person name="Deik A."/>
            <person name="Scott J."/>
            <person name="Pierce K.A."/>
            <person name="Xavier R.J."/>
            <person name="Alm E.J."/>
        </authorList>
    </citation>
    <scope>NUCLEOTIDE SEQUENCE [LARGE SCALE GENOMIC DNA]</scope>
    <source>
        <strain evidence="7 14">BIOML-A5</strain>
    </source>
</reference>
<evidence type="ECO:0000313" key="13">
    <source>
        <dbReference type="Proteomes" id="UP000324325"/>
    </source>
</evidence>
<sequence length="149" mass="17247">MQLNYRDSKPIYEQIKEGIRRMIVMNVIKQDEKLPSVRVLACKYAINPNTIAKAYKELEEEGYLYTKSGKGTFVADAKTARQSLTRNLKILFDQVVTELFVLETPVEELRTRMDDAKEQLSMEDDLVRFVTQDMQTEDVVTEGNDDTDK</sequence>
<reference evidence="9 13" key="6">
    <citation type="submission" date="2019-09" db="EMBL/GenBank/DDBJ databases">
        <title>Strain-level analysis of Eubacterium rectale using genomes from metagenomes.</title>
        <authorList>
            <person name="Karcher N."/>
            <person name="Segata N."/>
        </authorList>
    </citation>
    <scope>NUCLEOTIDE SEQUENCE [LARGE SCALE GENOMIC DNA]</scope>
    <source>
        <strain evidence="9 13">L2-21</strain>
    </source>
</reference>
<dbReference type="Gene3D" id="1.10.10.10">
    <property type="entry name" value="Winged helix-like DNA-binding domain superfamily/Winged helix DNA-binding domain"/>
    <property type="match status" value="1"/>
</dbReference>
<dbReference type="EMBL" id="CZAJ01000004">
    <property type="protein sequence ID" value="CUO76372.1"/>
    <property type="molecule type" value="Genomic_DNA"/>
</dbReference>
<dbReference type="Pfam" id="PF00392">
    <property type="entry name" value="GntR"/>
    <property type="match status" value="1"/>
</dbReference>
<dbReference type="InterPro" id="IPR036388">
    <property type="entry name" value="WH-like_DNA-bd_sf"/>
</dbReference>
<evidence type="ECO:0000256" key="2">
    <source>
        <dbReference type="ARBA" id="ARBA00023125"/>
    </source>
</evidence>
<dbReference type="PROSITE" id="PS50949">
    <property type="entry name" value="HTH_GNTR"/>
    <property type="match status" value="1"/>
</dbReference>
<reference evidence="5" key="1">
    <citation type="submission" date="2015-05" db="EMBL/GenBank/DDBJ databases">
        <authorList>
            <person name="Wang D.B."/>
            <person name="Wang M."/>
        </authorList>
    </citation>
    <scope>NUCLEOTIDE SEQUENCE [LARGE SCALE GENOMIC DNA]</scope>
    <source>
        <strain evidence="5">T1-815</strain>
    </source>
</reference>
<evidence type="ECO:0000313" key="8">
    <source>
        <dbReference type="EMBL" id="RGI68548.1"/>
    </source>
</evidence>
<dbReference type="EMBL" id="VSTG01000009">
    <property type="protein sequence ID" value="TYL57925.1"/>
    <property type="molecule type" value="Genomic_DNA"/>
</dbReference>